<evidence type="ECO:0000313" key="1">
    <source>
        <dbReference type="EMBL" id="KGO78656.1"/>
    </source>
</evidence>
<evidence type="ECO:0008006" key="3">
    <source>
        <dbReference type="Google" id="ProtNLM"/>
    </source>
</evidence>
<comment type="caution">
    <text evidence="1">The sequence shown here is derived from an EMBL/GenBank/DDBJ whole genome shotgun (WGS) entry which is preliminary data.</text>
</comment>
<dbReference type="STRING" id="1406840.Q763_17255"/>
<proteinExistence type="predicted"/>
<sequence length="165" mass="18265">MKNKPCLTQIVSFLESIGIEVAEGPLTAATFLPGLELGPNVIYVDFDKLKHPGDILHEAGHIAVTESTLRQYIGTDKMPEDWPNMGDEIAAIAWSAAVAQHLEIPLSEVFHPDGYKGASDWHIENFSNGNYIGLPLLQWMGIAYNDTEIQNGHPPFPAFKSWLRP</sequence>
<name>A0A0A2LHJ5_9FLAO</name>
<reference evidence="1 2" key="1">
    <citation type="submission" date="2013-09" db="EMBL/GenBank/DDBJ databases">
        <authorList>
            <person name="Zeng Z."/>
            <person name="Chen C."/>
        </authorList>
    </citation>
    <scope>NUCLEOTIDE SEQUENCE [LARGE SCALE GENOMIC DNA]</scope>
    <source>
        <strain evidence="1 2">F44-8</strain>
    </source>
</reference>
<dbReference type="eggNOG" id="ENOG5032SRI">
    <property type="taxonomic scope" value="Bacteria"/>
</dbReference>
<dbReference type="Proteomes" id="UP000030129">
    <property type="component" value="Unassembled WGS sequence"/>
</dbReference>
<gene>
    <name evidence="1" type="ORF">Q763_17255</name>
</gene>
<dbReference type="EMBL" id="JRLV01000036">
    <property type="protein sequence ID" value="KGO78656.1"/>
    <property type="molecule type" value="Genomic_DNA"/>
</dbReference>
<evidence type="ECO:0000313" key="2">
    <source>
        <dbReference type="Proteomes" id="UP000030129"/>
    </source>
</evidence>
<accession>A0A0A2LHJ5</accession>
<keyword evidence="2" id="KW-1185">Reference proteome</keyword>
<dbReference type="AlphaFoldDB" id="A0A0A2LHJ5"/>
<organism evidence="1 2">
    <name type="scientific">Flavobacterium beibuense F44-8</name>
    <dbReference type="NCBI Taxonomy" id="1406840"/>
    <lineage>
        <taxon>Bacteria</taxon>
        <taxon>Pseudomonadati</taxon>
        <taxon>Bacteroidota</taxon>
        <taxon>Flavobacteriia</taxon>
        <taxon>Flavobacteriales</taxon>
        <taxon>Flavobacteriaceae</taxon>
        <taxon>Flavobacterium</taxon>
    </lineage>
</organism>
<protein>
    <recommendedName>
        <fullName evidence="3">IrrE N-terminal-like domain-containing protein</fullName>
    </recommendedName>
</protein>